<dbReference type="PIRSF" id="PIRSF000097">
    <property type="entry name" value="AKR"/>
    <property type="match status" value="1"/>
</dbReference>
<sequence length="341" mass="38472">MVREFKPIKLPRLNEPTITLYDGSQLPQIGAGTWKHSDEIAPKAIYTSLQLGYRLLDGACDYGNEKACGEGLTRALADGVVKREDVWVASKLWQTFHAKEHVRAAVKKSLEDWGVDYFDLYYIHFPISLAYVPIETRYPPGWYYDGESEVRHSRVPIRETWEALEELVDEGLIRHLGVSNFNSALLMDLLKYARVKPAVLQIEIHPYNAQPRAVAYAQSQGLAVTAYSSFGPQGFLELKMPKAVHAPSLFMQPVVTQIADAHNKTQAEILLKWAVQRGLAIIPKADDVCLQEQNLRVGESSWRLTDEEMEKINGLDMGLRFNDPADVSRLLTFFAHSSDAN</sequence>
<dbReference type="InterPro" id="IPR036812">
    <property type="entry name" value="NAD(P)_OxRdtase_dom_sf"/>
</dbReference>
<feature type="binding site" evidence="2">
    <location>
        <position position="124"/>
    </location>
    <ligand>
        <name>substrate</name>
    </ligand>
</feature>
<dbReference type="InterPro" id="IPR023210">
    <property type="entry name" value="NADP_OxRdtase_dom"/>
</dbReference>
<evidence type="ECO:0000256" key="2">
    <source>
        <dbReference type="PIRSR" id="PIRSR000097-2"/>
    </source>
</evidence>
<dbReference type="OrthoDB" id="416253at2759"/>
<feature type="site" description="Lowers pKa of active site Tyr" evidence="3">
    <location>
        <position position="91"/>
    </location>
</feature>
<proteinExistence type="predicted"/>
<dbReference type="STRING" id="1314783.A0A165Q4P2"/>
<organism evidence="5 6">
    <name type="scientific">Daedalea quercina L-15889</name>
    <dbReference type="NCBI Taxonomy" id="1314783"/>
    <lineage>
        <taxon>Eukaryota</taxon>
        <taxon>Fungi</taxon>
        <taxon>Dikarya</taxon>
        <taxon>Basidiomycota</taxon>
        <taxon>Agaricomycotina</taxon>
        <taxon>Agaricomycetes</taxon>
        <taxon>Polyporales</taxon>
        <taxon>Fomitopsis</taxon>
    </lineage>
</organism>
<evidence type="ECO:0000313" key="6">
    <source>
        <dbReference type="Proteomes" id="UP000076727"/>
    </source>
</evidence>
<dbReference type="GO" id="GO:0016491">
    <property type="term" value="F:oxidoreductase activity"/>
    <property type="evidence" value="ECO:0007669"/>
    <property type="project" value="InterPro"/>
</dbReference>
<name>A0A165Q4P2_9APHY</name>
<dbReference type="InterPro" id="IPR018170">
    <property type="entry name" value="Aldo/ket_reductase_CS"/>
</dbReference>
<dbReference type="PROSITE" id="PS00798">
    <property type="entry name" value="ALDOKETO_REDUCTASE_1"/>
    <property type="match status" value="1"/>
</dbReference>
<feature type="active site" description="Proton donor" evidence="1">
    <location>
        <position position="62"/>
    </location>
</feature>
<evidence type="ECO:0000256" key="3">
    <source>
        <dbReference type="PIRSR" id="PIRSR000097-3"/>
    </source>
</evidence>
<dbReference type="Pfam" id="PF00248">
    <property type="entry name" value="Aldo_ket_red"/>
    <property type="match status" value="1"/>
</dbReference>
<keyword evidence="6" id="KW-1185">Reference proteome</keyword>
<accession>A0A165Q4P2</accession>
<protein>
    <submittedName>
        <fullName evidence="5">Putative NAD(P)H-dependent D-xylose reductase xyl1</fullName>
    </submittedName>
</protein>
<evidence type="ECO:0000259" key="4">
    <source>
        <dbReference type="Pfam" id="PF00248"/>
    </source>
</evidence>
<dbReference type="EMBL" id="KV429061">
    <property type="protein sequence ID" value="KZT69000.1"/>
    <property type="molecule type" value="Genomic_DNA"/>
</dbReference>
<dbReference type="SUPFAM" id="SSF51430">
    <property type="entry name" value="NAD(P)-linked oxidoreductase"/>
    <property type="match status" value="1"/>
</dbReference>
<dbReference type="PRINTS" id="PR00069">
    <property type="entry name" value="ALDKETRDTASE"/>
</dbReference>
<reference evidence="5 6" key="1">
    <citation type="journal article" date="2016" name="Mol. Biol. Evol.">
        <title>Comparative Genomics of Early-Diverging Mushroom-Forming Fungi Provides Insights into the Origins of Lignocellulose Decay Capabilities.</title>
        <authorList>
            <person name="Nagy L.G."/>
            <person name="Riley R."/>
            <person name="Tritt A."/>
            <person name="Adam C."/>
            <person name="Daum C."/>
            <person name="Floudas D."/>
            <person name="Sun H."/>
            <person name="Yadav J.S."/>
            <person name="Pangilinan J."/>
            <person name="Larsson K.H."/>
            <person name="Matsuura K."/>
            <person name="Barry K."/>
            <person name="Labutti K."/>
            <person name="Kuo R."/>
            <person name="Ohm R.A."/>
            <person name="Bhattacharya S.S."/>
            <person name="Shirouzu T."/>
            <person name="Yoshinaga Y."/>
            <person name="Martin F.M."/>
            <person name="Grigoriev I.V."/>
            <person name="Hibbett D.S."/>
        </authorList>
    </citation>
    <scope>NUCLEOTIDE SEQUENCE [LARGE SCALE GENOMIC DNA]</scope>
    <source>
        <strain evidence="5 6">L-15889</strain>
    </source>
</reference>
<dbReference type="AlphaFoldDB" id="A0A165Q4P2"/>
<evidence type="ECO:0000313" key="5">
    <source>
        <dbReference type="EMBL" id="KZT69000.1"/>
    </source>
</evidence>
<dbReference type="PROSITE" id="PS00062">
    <property type="entry name" value="ALDOKETO_REDUCTASE_2"/>
    <property type="match status" value="1"/>
</dbReference>
<dbReference type="InterPro" id="IPR020471">
    <property type="entry name" value="AKR"/>
</dbReference>
<gene>
    <name evidence="5" type="ORF">DAEQUDRAFT_745412</name>
</gene>
<evidence type="ECO:0000256" key="1">
    <source>
        <dbReference type="PIRSR" id="PIRSR000097-1"/>
    </source>
</evidence>
<dbReference type="Gene3D" id="3.20.20.100">
    <property type="entry name" value="NADP-dependent oxidoreductase domain"/>
    <property type="match status" value="1"/>
</dbReference>
<dbReference type="PANTHER" id="PTHR11732">
    <property type="entry name" value="ALDO/KETO REDUCTASE"/>
    <property type="match status" value="1"/>
</dbReference>
<dbReference type="Proteomes" id="UP000076727">
    <property type="component" value="Unassembled WGS sequence"/>
</dbReference>
<feature type="domain" description="NADP-dependent oxidoreductase" evidence="4">
    <location>
        <begin position="29"/>
        <end position="315"/>
    </location>
</feature>